<gene>
    <name evidence="3" type="ORF">CTRG_04414</name>
</gene>
<dbReference type="PANTHER" id="PTHR12307:SF36">
    <property type="entry name" value="GLYCOGEN-BINDING SUBUNIT 76A"/>
    <property type="match status" value="1"/>
</dbReference>
<feature type="region of interest" description="Disordered" evidence="1">
    <location>
        <begin position="431"/>
        <end position="462"/>
    </location>
</feature>
<feature type="compositionally biased region" description="Low complexity" evidence="1">
    <location>
        <begin position="436"/>
        <end position="446"/>
    </location>
</feature>
<dbReference type="PANTHER" id="PTHR12307">
    <property type="entry name" value="PROTEIN PHOSPHATASE 1 REGULATORY SUBUNIT"/>
    <property type="match status" value="1"/>
</dbReference>
<protein>
    <recommendedName>
        <fullName evidence="2">CBM21 domain-containing protein</fullName>
    </recommendedName>
</protein>
<feature type="compositionally biased region" description="Low complexity" evidence="1">
    <location>
        <begin position="630"/>
        <end position="645"/>
    </location>
</feature>
<dbReference type="VEuPathDB" id="FungiDB:CTRG_04414"/>
<evidence type="ECO:0000259" key="2">
    <source>
        <dbReference type="PROSITE" id="PS51159"/>
    </source>
</evidence>
<dbReference type="EMBL" id="GG692400">
    <property type="protein sequence ID" value="EER31631.1"/>
    <property type="molecule type" value="Genomic_DNA"/>
</dbReference>
<feature type="region of interest" description="Disordered" evidence="1">
    <location>
        <begin position="391"/>
        <end position="410"/>
    </location>
</feature>
<feature type="compositionally biased region" description="Basic and acidic residues" evidence="1">
    <location>
        <begin position="528"/>
        <end position="545"/>
    </location>
</feature>
<feature type="compositionally biased region" description="Low complexity" evidence="1">
    <location>
        <begin position="57"/>
        <end position="67"/>
    </location>
</feature>
<name>C5MEC1_CANTT</name>
<dbReference type="Proteomes" id="UP000002037">
    <property type="component" value="Unassembled WGS sequence"/>
</dbReference>
<organism evidence="3 4">
    <name type="scientific">Candida tropicalis (strain ATCC MYA-3404 / T1)</name>
    <name type="common">Yeast</name>
    <dbReference type="NCBI Taxonomy" id="294747"/>
    <lineage>
        <taxon>Eukaryota</taxon>
        <taxon>Fungi</taxon>
        <taxon>Dikarya</taxon>
        <taxon>Ascomycota</taxon>
        <taxon>Saccharomycotina</taxon>
        <taxon>Pichiomycetes</taxon>
        <taxon>Debaryomycetaceae</taxon>
        <taxon>Candida/Lodderomyces clade</taxon>
        <taxon>Candida</taxon>
    </lineage>
</organism>
<reference evidence="3 4" key="1">
    <citation type="journal article" date="2009" name="Nature">
        <title>Evolution of pathogenicity and sexual reproduction in eight Candida genomes.</title>
        <authorList>
            <person name="Butler G."/>
            <person name="Rasmussen M.D."/>
            <person name="Lin M.F."/>
            <person name="Santos M.A."/>
            <person name="Sakthikumar S."/>
            <person name="Munro C.A."/>
            <person name="Rheinbay E."/>
            <person name="Grabherr M."/>
            <person name="Forche A."/>
            <person name="Reedy J.L."/>
            <person name="Agrafioti I."/>
            <person name="Arnaud M.B."/>
            <person name="Bates S."/>
            <person name="Brown A.J."/>
            <person name="Brunke S."/>
            <person name="Costanzo M.C."/>
            <person name="Fitzpatrick D.A."/>
            <person name="de Groot P.W."/>
            <person name="Harris D."/>
            <person name="Hoyer L.L."/>
            <person name="Hube B."/>
            <person name="Klis F.M."/>
            <person name="Kodira C."/>
            <person name="Lennard N."/>
            <person name="Logue M.E."/>
            <person name="Martin R."/>
            <person name="Neiman A.M."/>
            <person name="Nikolaou E."/>
            <person name="Quail M.A."/>
            <person name="Quinn J."/>
            <person name="Santos M.C."/>
            <person name="Schmitzberger F.F."/>
            <person name="Sherlock G."/>
            <person name="Shah P."/>
            <person name="Silverstein K.A."/>
            <person name="Skrzypek M.S."/>
            <person name="Soll D."/>
            <person name="Staggs R."/>
            <person name="Stansfield I."/>
            <person name="Stumpf M.P."/>
            <person name="Sudbery P.E."/>
            <person name="Srikantha T."/>
            <person name="Zeng Q."/>
            <person name="Berman J."/>
            <person name="Berriman M."/>
            <person name="Heitman J."/>
            <person name="Gow N.A."/>
            <person name="Lorenz M.C."/>
            <person name="Birren B.W."/>
            <person name="Kellis M."/>
            <person name="Cuomo C.A."/>
        </authorList>
    </citation>
    <scope>NUCLEOTIDE SEQUENCE [LARGE SCALE GENOMIC DNA]</scope>
    <source>
        <strain evidence="4">ATCC MYA-3404 / T1</strain>
    </source>
</reference>
<feature type="region of interest" description="Disordered" evidence="1">
    <location>
        <begin position="143"/>
        <end position="229"/>
    </location>
</feature>
<keyword evidence="4" id="KW-1185">Reference proteome</keyword>
<feature type="compositionally biased region" description="Low complexity" evidence="1">
    <location>
        <begin position="549"/>
        <end position="588"/>
    </location>
</feature>
<dbReference type="GO" id="GO:0000164">
    <property type="term" value="C:protein phosphatase type 1 complex"/>
    <property type="evidence" value="ECO:0007669"/>
    <property type="project" value="TreeGrafter"/>
</dbReference>
<accession>C5MEC1</accession>
<feature type="domain" description="CBM21" evidence="2">
    <location>
        <begin position="249"/>
        <end position="381"/>
    </location>
</feature>
<feature type="compositionally biased region" description="Polar residues" evidence="1">
    <location>
        <begin position="653"/>
        <end position="665"/>
    </location>
</feature>
<feature type="compositionally biased region" description="Polar residues" evidence="1">
    <location>
        <begin position="1"/>
        <end position="15"/>
    </location>
</feature>
<proteinExistence type="predicted"/>
<dbReference type="InterPro" id="IPR038175">
    <property type="entry name" value="CBM21_dom_sf"/>
</dbReference>
<feature type="region of interest" description="Disordered" evidence="1">
    <location>
        <begin position="624"/>
        <end position="665"/>
    </location>
</feature>
<dbReference type="KEGG" id="ctp:CTRG_04414"/>
<feature type="compositionally biased region" description="Acidic residues" evidence="1">
    <location>
        <begin position="166"/>
        <end position="178"/>
    </location>
</feature>
<dbReference type="AlphaFoldDB" id="C5MEC1"/>
<dbReference type="GeneID" id="8298647"/>
<feature type="compositionally biased region" description="Acidic residues" evidence="1">
    <location>
        <begin position="188"/>
        <end position="209"/>
    </location>
</feature>
<dbReference type="InterPro" id="IPR050782">
    <property type="entry name" value="PP1_regulatory_subunit_3"/>
</dbReference>
<feature type="compositionally biased region" description="Polar residues" evidence="1">
    <location>
        <begin position="68"/>
        <end position="77"/>
    </location>
</feature>
<dbReference type="Pfam" id="PF03370">
    <property type="entry name" value="CBM_21"/>
    <property type="match status" value="1"/>
</dbReference>
<feature type="compositionally biased region" description="Polar residues" evidence="1">
    <location>
        <begin position="589"/>
        <end position="599"/>
    </location>
</feature>
<sequence>MDANITNNTPSTTANGDVPLSMKFLHKPRRSVDLYIKSNDQTKLNSKLNAQPINVDTTNTNTSPTSSDYFNITSSTTSPPPELEDYKLVRKKSGELVKPSLKSPTYYYKKRSMSLPSTPTYKQVHFGGSNDVKYFHKKDRPTAISASNSPRLLAADHSPSLSSSSTDEDEEDDEDDYCDNGRSSTFYDDVDNDYSCESQDSCDDSDISDGENFAGPKSSRGSKSSSRFHKPSFDWELKLTNFAPLSYLRKIEGGTPVFLEKMFISSDKRYLLGYIAVKNMAFEKHLTVRYSLDQWLTIVEIPTIYLGERPEVLKLNDYDRFMFKIPLNNLFNSLKFSKNSSTDSLDNYQEVHERTYQMCIKYDTDNKEFWDNNSYKNYEVKLKRFLHHHPHHNHHHHLHPQTIGTQIQDHAKKPRYSNSYLKRVASDSDIESLMKSAESSTEAESSNDQNNKDEDNLSNPSEISDFVKNNYYLSSPLLSSIYKNPDVTDDYFTSSCIASNRNGSGNNNNNKANESQAKYKTKFQPHLSKLDTSDFNRNFVDDNLRQPRSTTTTASKNNNNNNDNNNSKNATRTNKSTTSKTTNSATSSVGPSITGVSNRNKFLNSKSYKELLENYCFFSSDNQEVDPIDSTNRNNSTSSSSSSSSEETEKITRNGSFTVSSFLGT</sequence>
<dbReference type="InterPro" id="IPR005036">
    <property type="entry name" value="CBM21_dom"/>
</dbReference>
<evidence type="ECO:0000313" key="3">
    <source>
        <dbReference type="EMBL" id="EER31631.1"/>
    </source>
</evidence>
<dbReference type="HOGENOM" id="CLU_024643_0_0_1"/>
<feature type="region of interest" description="Disordered" evidence="1">
    <location>
        <begin position="1"/>
        <end position="20"/>
    </location>
</feature>
<evidence type="ECO:0000256" key="1">
    <source>
        <dbReference type="SAM" id="MobiDB-lite"/>
    </source>
</evidence>
<feature type="region of interest" description="Disordered" evidence="1">
    <location>
        <begin position="526"/>
        <end position="599"/>
    </location>
</feature>
<feature type="region of interest" description="Disordered" evidence="1">
    <location>
        <begin position="53"/>
        <end position="82"/>
    </location>
</feature>
<dbReference type="RefSeq" id="XP_002550116.1">
    <property type="nucleotide sequence ID" value="XM_002550070.1"/>
</dbReference>
<dbReference type="GO" id="GO:0005979">
    <property type="term" value="P:regulation of glycogen biosynthetic process"/>
    <property type="evidence" value="ECO:0007669"/>
    <property type="project" value="TreeGrafter"/>
</dbReference>
<dbReference type="PROSITE" id="PS51159">
    <property type="entry name" value="CBM21"/>
    <property type="match status" value="1"/>
</dbReference>
<dbReference type="GO" id="GO:2001069">
    <property type="term" value="F:glycogen binding"/>
    <property type="evidence" value="ECO:0007669"/>
    <property type="project" value="TreeGrafter"/>
</dbReference>
<evidence type="ECO:0000313" key="4">
    <source>
        <dbReference type="Proteomes" id="UP000002037"/>
    </source>
</evidence>
<dbReference type="OrthoDB" id="1881at2759"/>
<dbReference type="GO" id="GO:0008157">
    <property type="term" value="F:protein phosphatase 1 binding"/>
    <property type="evidence" value="ECO:0007669"/>
    <property type="project" value="TreeGrafter"/>
</dbReference>
<dbReference type="eggNOG" id="KOG3986">
    <property type="taxonomic scope" value="Eukaryota"/>
</dbReference>
<dbReference type="Gene3D" id="2.60.40.2440">
    <property type="entry name" value="Carbohydrate binding type-21 domain"/>
    <property type="match status" value="1"/>
</dbReference>
<dbReference type="STRING" id="294747.C5MEC1"/>